<dbReference type="InterPro" id="IPR036291">
    <property type="entry name" value="NAD(P)-bd_dom_sf"/>
</dbReference>
<dbReference type="InterPro" id="IPR016181">
    <property type="entry name" value="Acyl_CoA_acyltransferase"/>
</dbReference>
<dbReference type="Gene3D" id="3.40.50.261">
    <property type="entry name" value="Succinyl-CoA synthetase domains"/>
    <property type="match status" value="2"/>
</dbReference>
<comment type="caution">
    <text evidence="3">The sequence shown here is derived from an EMBL/GenBank/DDBJ whole genome shotgun (WGS) entry which is preliminary data.</text>
</comment>
<dbReference type="SUPFAM" id="SSF51735">
    <property type="entry name" value="NAD(P)-binding Rossmann-fold domains"/>
    <property type="match status" value="1"/>
</dbReference>
<feature type="domain" description="N-acetyltransferase" evidence="2">
    <location>
        <begin position="25"/>
        <end position="188"/>
    </location>
</feature>
<dbReference type="Gene3D" id="3.40.50.720">
    <property type="entry name" value="NAD(P)-binding Rossmann-like Domain"/>
    <property type="match status" value="1"/>
</dbReference>
<dbReference type="PANTHER" id="PTHR42793:SF1">
    <property type="entry name" value="PEPTIDYL-LYSINE N-ACETYLTRANSFERASE PATZ"/>
    <property type="match status" value="1"/>
</dbReference>
<dbReference type="CDD" id="cd04301">
    <property type="entry name" value="NAT_SF"/>
    <property type="match status" value="1"/>
</dbReference>
<dbReference type="InterPro" id="IPR003781">
    <property type="entry name" value="CoA-bd"/>
</dbReference>
<evidence type="ECO:0000259" key="2">
    <source>
        <dbReference type="PROSITE" id="PS51186"/>
    </source>
</evidence>
<keyword evidence="4" id="KW-1185">Reference proteome</keyword>
<dbReference type="Gene3D" id="3.30.1490.20">
    <property type="entry name" value="ATP-grasp fold, A domain"/>
    <property type="match status" value="1"/>
</dbReference>
<dbReference type="InterPro" id="IPR000182">
    <property type="entry name" value="GNAT_dom"/>
</dbReference>
<accession>A0ABP3FDQ6</accession>
<dbReference type="Pfam" id="PF13549">
    <property type="entry name" value="ATP-grasp_5"/>
    <property type="match status" value="1"/>
</dbReference>
<dbReference type="SUPFAM" id="SSF56059">
    <property type="entry name" value="Glutathione synthetase ATP-binding domain-like"/>
    <property type="match status" value="1"/>
</dbReference>
<sequence>MTTASDLSYPAHWEADVVLRDGGTARIRPITTEDAGRLVSFYEQVSDESKYYRFFAPYPRLSDRDVHRFTHHDHVDRVGLAATIGDEFIGTVRYDRIGPDGRPASAPADEAEVAFLVQDAHQGRGVASALLEHIGAVARERGIRRFAAEVLPANTKMIKVFTDAGYQQKRSFEDGSVHLTLDLEPTAESLAVQRAREQRAEARSVQRLLAPGSVAVIGVSRSGSGVGAAALRNLRDGGFHGHLYAVNEARAAGMEGDLLDGVRAYRTVADIGAPVDLAVIAVPAERVPEAVAACGEHGVQGLVVLSAGYGESGPEGLARQRELVRQARSYGMRLIGPNAFGVINTAADVELNASLAPAPATARGRIGLFTQSGAIGIALLSGVLRRGEGLSSFVSAGNRADVSGNDILQYWYEDGATDVALMYLETLGNPRKFSRLARRTAAVKPLVVALGGRHTPAGHVVPGTRLPEATVSELLRQAGVIRVDTVTELVDAGLLLAGQPLPAGPRVAILGNSESLGVLTYDACLNEGLRPSPPLDLTTAATPEDFRAALTAALASEDCDAVVVTAIPWVGERALADELAEALREAVAEVPGKPVAVVHVELGELVEALSAARATALPPAARQPASAPEPAAPAPRDRTPAATPSAPGGPAPDGPVASAPGGRIPAYPAAERAVKALAEAVRYAQWRRANADAGHVPEYEDIDENGAAAQLTALLAGVGEDAALTLDETDARALLARYGIRVLPVLPAPSADAAVRAARVLGYPVALKTTAPHLRHRADLGGVRLDLTTEAELRRSYEELTEALGKPAELLPVVQSMAPRGVDTVVRAVVDPGAGAVLSFGLAGVPSELLGDTAHRLVPVTDRDAAGLVRSLRAAPLLFGWRGSDPVDTPALEELLLRLSRLVDDHPEVTGISLEPVVVATEGLTVLSATVRVAHPPARTDLGPRTLPSY</sequence>
<dbReference type="PROSITE" id="PS51186">
    <property type="entry name" value="GNAT"/>
    <property type="match status" value="1"/>
</dbReference>
<dbReference type="SMART" id="SM00881">
    <property type="entry name" value="CoA_binding"/>
    <property type="match status" value="1"/>
</dbReference>
<dbReference type="SUPFAM" id="SSF55729">
    <property type="entry name" value="Acyl-CoA N-acyltransferases (Nat)"/>
    <property type="match status" value="1"/>
</dbReference>
<gene>
    <name evidence="3" type="ORF">GCM10010302_57640</name>
</gene>
<evidence type="ECO:0000313" key="4">
    <source>
        <dbReference type="Proteomes" id="UP001501867"/>
    </source>
</evidence>
<name>A0ABP3FDQ6_9ACTN</name>
<feature type="region of interest" description="Disordered" evidence="1">
    <location>
        <begin position="617"/>
        <end position="663"/>
    </location>
</feature>
<dbReference type="Pfam" id="PF13607">
    <property type="entry name" value="Succ_CoA_lig"/>
    <property type="match status" value="1"/>
</dbReference>
<dbReference type="EMBL" id="BAAABV010000024">
    <property type="protein sequence ID" value="GAA0311361.1"/>
    <property type="molecule type" value="Genomic_DNA"/>
</dbReference>
<reference evidence="4" key="1">
    <citation type="journal article" date="2019" name="Int. J. Syst. Evol. Microbiol.">
        <title>The Global Catalogue of Microorganisms (GCM) 10K type strain sequencing project: providing services to taxonomists for standard genome sequencing and annotation.</title>
        <authorList>
            <consortium name="The Broad Institute Genomics Platform"/>
            <consortium name="The Broad Institute Genome Sequencing Center for Infectious Disease"/>
            <person name="Wu L."/>
            <person name="Ma J."/>
        </authorList>
    </citation>
    <scope>NUCLEOTIDE SEQUENCE [LARGE SCALE GENOMIC DNA]</scope>
    <source>
        <strain evidence="4">JCM 4505</strain>
    </source>
</reference>
<dbReference type="Gene3D" id="3.30.470.20">
    <property type="entry name" value="ATP-grasp fold, B domain"/>
    <property type="match status" value="1"/>
</dbReference>
<feature type="compositionally biased region" description="Low complexity" evidence="1">
    <location>
        <begin position="617"/>
        <end position="629"/>
    </location>
</feature>
<dbReference type="SUPFAM" id="SSF52210">
    <property type="entry name" value="Succinyl-CoA synthetase domains"/>
    <property type="match status" value="2"/>
</dbReference>
<dbReference type="InterPro" id="IPR013815">
    <property type="entry name" value="ATP_grasp_subdomain_1"/>
</dbReference>
<organism evidence="3 4">
    <name type="scientific">Streptomyces polychromogenes</name>
    <dbReference type="NCBI Taxonomy" id="67342"/>
    <lineage>
        <taxon>Bacteria</taxon>
        <taxon>Bacillati</taxon>
        <taxon>Actinomycetota</taxon>
        <taxon>Actinomycetes</taxon>
        <taxon>Kitasatosporales</taxon>
        <taxon>Streptomycetaceae</taxon>
        <taxon>Streptomyces</taxon>
    </lineage>
</organism>
<dbReference type="Pfam" id="PF00583">
    <property type="entry name" value="Acetyltransf_1"/>
    <property type="match status" value="1"/>
</dbReference>
<dbReference type="Proteomes" id="UP001501867">
    <property type="component" value="Unassembled WGS sequence"/>
</dbReference>
<dbReference type="Pfam" id="PF13380">
    <property type="entry name" value="CoA_binding_2"/>
    <property type="match status" value="1"/>
</dbReference>
<dbReference type="Gene3D" id="3.40.630.30">
    <property type="match status" value="1"/>
</dbReference>
<dbReference type="InterPro" id="IPR016102">
    <property type="entry name" value="Succinyl-CoA_synth-like"/>
</dbReference>
<protein>
    <recommendedName>
        <fullName evidence="2">N-acetyltransferase domain-containing protein</fullName>
    </recommendedName>
</protein>
<dbReference type="InterPro" id="IPR032875">
    <property type="entry name" value="Succ_CoA_lig_flav_dom"/>
</dbReference>
<evidence type="ECO:0000313" key="3">
    <source>
        <dbReference type="EMBL" id="GAA0311361.1"/>
    </source>
</evidence>
<dbReference type="PANTHER" id="PTHR42793">
    <property type="entry name" value="COA BINDING DOMAIN CONTAINING PROTEIN"/>
    <property type="match status" value="1"/>
</dbReference>
<evidence type="ECO:0000256" key="1">
    <source>
        <dbReference type="SAM" id="MobiDB-lite"/>
    </source>
</evidence>
<dbReference type="RefSeq" id="WP_344166092.1">
    <property type="nucleotide sequence ID" value="NZ_BAAABV010000024.1"/>
</dbReference>
<proteinExistence type="predicted"/>